<sequence>MHVEFRISSIESLCSFDTESFVRLLQLKQFTPPENLVSFPSRSSTGENFRPRIVVQFVIGNVLCIESLMMEGRLDQKWRKEQVTAQCGSVAIRTTRCYCGSAQAIVTSLPWIDLERPVKIRVLQLAPDFSDDESKAIRASFPTYFELRHPRLCIGVVKISLRNLLVTGSGVSITLQPKRNVVVPVEAFNGITTRTSGVFEKETGGCGILTLQAVSMVFSSKTLLSLLRPTRSSAVTHPNGALSDQNTQGGNVSWDLVSGRSLDSNSEILLDLREQMNSESVRMVLVPYVVAVDALLRWNDAFSWRDPIKSLLLLAIVCVVISADIVGFGLLLALVLQFVAAIRALIFFYRVPICMHDSIDGVCFLAERKGTFQAVLYGAHNRIINSMVRARLFFSQGLQQDCYLELAYIFYHIKQKCHRVFFWLVWLPLVLYLMSIETLMALIIVGVFFIHPLLLRVPVSSMRKSWRQQLSSGTLWKALRLSQPMRIQRVAQVTLPVGKKQATLMPIPLAPSYSFMKSNSTLSIPSMAPCAHQEMEGMRHRNSCTVAPDRMNATGRFTEKGHGAFEDFCRMSLSDTFNAMEGTYETVLTANSNYINGGTCADNTARTFNSSSRAISRKTDAARLDAQQMSLLSFVVVTISHEPSHLNNGKVTNLSTSQGVELVIQKLRRLLERSNALQRPPLPTVQRDQFNSYFNSALSVLQFLSRQCSLEAYITSSPSSVNYQGASEKVVKLEQVAPARGLIQKGDDGGITSTLLVHPTQVVMKKLSSCSSAEHSTRAFALLAAYLLQGSRLSLYREGSGRFCSVIIPLEMGTGAINKAPEPHPCPLSLQKALVGFWEGWTEDERSIDVTPDVVLTVITTYKDAWNGTAEGSKSGGGCNRFTNAPLNENGSNIDASKQFRRTTSALPHPYDHKLTGSCVLPPIESELRTAKSRSPLPLRDAKVATTVENYHRPSHTWTGHCWPMRKPSRSDAFCDLPLAENRSSMKDREPSPPCRKNGE</sequence>
<organism evidence="3">
    <name type="scientific">Trypanosoma vivax (strain Y486)</name>
    <dbReference type="NCBI Taxonomy" id="1055687"/>
    <lineage>
        <taxon>Eukaryota</taxon>
        <taxon>Discoba</taxon>
        <taxon>Euglenozoa</taxon>
        <taxon>Kinetoplastea</taxon>
        <taxon>Metakinetoplastina</taxon>
        <taxon>Trypanosomatida</taxon>
        <taxon>Trypanosomatidae</taxon>
        <taxon>Trypanosoma</taxon>
        <taxon>Duttonella</taxon>
    </lineage>
</organism>
<name>G0U5P4_TRYVY</name>
<evidence type="ECO:0000313" key="3">
    <source>
        <dbReference type="EMBL" id="CCC51195.1"/>
    </source>
</evidence>
<feature type="region of interest" description="Disordered" evidence="1">
    <location>
        <begin position="873"/>
        <end position="894"/>
    </location>
</feature>
<feature type="transmembrane region" description="Helical" evidence="2">
    <location>
        <begin position="311"/>
        <end position="340"/>
    </location>
</feature>
<evidence type="ECO:0000256" key="2">
    <source>
        <dbReference type="SAM" id="Phobius"/>
    </source>
</evidence>
<feature type="compositionally biased region" description="Polar residues" evidence="1">
    <location>
        <begin position="881"/>
        <end position="894"/>
    </location>
</feature>
<keyword evidence="2" id="KW-1133">Transmembrane helix</keyword>
<dbReference type="AlphaFoldDB" id="G0U5P4"/>
<protein>
    <submittedName>
        <fullName evidence="3">Uncharacterized protein</fullName>
    </submittedName>
</protein>
<keyword evidence="2" id="KW-0812">Transmembrane</keyword>
<feature type="compositionally biased region" description="Basic and acidic residues" evidence="1">
    <location>
        <begin position="984"/>
        <end position="1000"/>
    </location>
</feature>
<keyword evidence="2" id="KW-0472">Membrane</keyword>
<dbReference type="EMBL" id="HE573026">
    <property type="protein sequence ID" value="CCC51195.1"/>
    <property type="molecule type" value="Genomic_DNA"/>
</dbReference>
<gene>
    <name evidence="3" type="ORF">TVY486_1002480</name>
</gene>
<evidence type="ECO:0000256" key="1">
    <source>
        <dbReference type="SAM" id="MobiDB-lite"/>
    </source>
</evidence>
<reference evidence="3" key="1">
    <citation type="journal article" date="2012" name="Proc. Natl. Acad. Sci. U.S.A.">
        <title>Antigenic diversity is generated by distinct evolutionary mechanisms in African trypanosome species.</title>
        <authorList>
            <person name="Jackson A.P."/>
            <person name="Berry A."/>
            <person name="Aslett M."/>
            <person name="Allison H.C."/>
            <person name="Burton P."/>
            <person name="Vavrova-Anderson J."/>
            <person name="Brown R."/>
            <person name="Browne H."/>
            <person name="Corton N."/>
            <person name="Hauser H."/>
            <person name="Gamble J."/>
            <person name="Gilderthorp R."/>
            <person name="Marcello L."/>
            <person name="McQuillan J."/>
            <person name="Otto T.D."/>
            <person name="Quail M.A."/>
            <person name="Sanders M.J."/>
            <person name="van Tonder A."/>
            <person name="Ginger M.L."/>
            <person name="Field M.C."/>
            <person name="Barry J.D."/>
            <person name="Hertz-Fowler C."/>
            <person name="Berriman M."/>
        </authorList>
    </citation>
    <scope>NUCLEOTIDE SEQUENCE</scope>
    <source>
        <strain evidence="3">Y486</strain>
    </source>
</reference>
<dbReference type="VEuPathDB" id="TriTrypDB:TvY486_1002480"/>
<dbReference type="OMA" id="WRVPRKT"/>
<feature type="transmembrane region" description="Helical" evidence="2">
    <location>
        <begin position="421"/>
        <end position="454"/>
    </location>
</feature>
<feature type="region of interest" description="Disordered" evidence="1">
    <location>
        <begin position="980"/>
        <end position="1000"/>
    </location>
</feature>
<accession>G0U5P4</accession>
<proteinExistence type="predicted"/>